<dbReference type="NCBIfam" id="NF003592">
    <property type="entry name" value="PRK05254.1-5"/>
    <property type="match status" value="1"/>
</dbReference>
<dbReference type="SMART" id="SM00987">
    <property type="entry name" value="UreE_C"/>
    <property type="match status" value="1"/>
</dbReference>
<evidence type="ECO:0000313" key="14">
    <source>
        <dbReference type="Proteomes" id="UP001199916"/>
    </source>
</evidence>
<dbReference type="NCBIfam" id="NF003591">
    <property type="entry name" value="PRK05254.1-4"/>
    <property type="match status" value="1"/>
</dbReference>
<gene>
    <name evidence="9" type="primary">ung</name>
    <name evidence="13" type="ORF">LQV63_00885</name>
</gene>
<keyword evidence="14" id="KW-1185">Reference proteome</keyword>
<dbReference type="Pfam" id="PF03167">
    <property type="entry name" value="UDG"/>
    <property type="match status" value="1"/>
</dbReference>
<dbReference type="InterPro" id="IPR036895">
    <property type="entry name" value="Uracil-DNA_glycosylase-like_sf"/>
</dbReference>
<dbReference type="NCBIfam" id="TIGR00628">
    <property type="entry name" value="ung"/>
    <property type="match status" value="1"/>
</dbReference>
<organism evidence="13 14">
    <name type="scientific">Paenibacillus profundus</name>
    <dbReference type="NCBI Taxonomy" id="1173085"/>
    <lineage>
        <taxon>Bacteria</taxon>
        <taxon>Bacillati</taxon>
        <taxon>Bacillota</taxon>
        <taxon>Bacilli</taxon>
        <taxon>Bacillales</taxon>
        <taxon>Paenibacillaceae</taxon>
        <taxon>Paenibacillus</taxon>
    </lineage>
</organism>
<feature type="domain" description="Uracil-DNA glycosylase-like" evidence="12">
    <location>
        <begin position="50"/>
        <end position="210"/>
    </location>
</feature>
<dbReference type="PANTHER" id="PTHR11264">
    <property type="entry name" value="URACIL-DNA GLYCOSYLASE"/>
    <property type="match status" value="1"/>
</dbReference>
<dbReference type="CDD" id="cd10027">
    <property type="entry name" value="UDG-F1-like"/>
    <property type="match status" value="1"/>
</dbReference>
<keyword evidence="13" id="KW-0326">Glycosidase</keyword>
<evidence type="ECO:0000256" key="2">
    <source>
        <dbReference type="ARBA" id="ARBA00002631"/>
    </source>
</evidence>
<dbReference type="Gene3D" id="3.40.470.10">
    <property type="entry name" value="Uracil-DNA glycosylase-like domain"/>
    <property type="match status" value="1"/>
</dbReference>
<dbReference type="EC" id="3.2.2.27" evidence="4 9"/>
<accession>A0ABS8YBZ3</accession>
<evidence type="ECO:0000259" key="12">
    <source>
        <dbReference type="SMART" id="SM00986"/>
    </source>
</evidence>
<dbReference type="InterPro" id="IPR005122">
    <property type="entry name" value="Uracil-DNA_glycosylase-like"/>
</dbReference>
<reference evidence="13 14" key="1">
    <citation type="submission" date="2021-11" db="EMBL/GenBank/DDBJ databases">
        <title>Draft genome sequence of Paenibacillus profundus YoMME, a new Gram-positive bacteria with exoelectrogenic properties.</title>
        <authorList>
            <person name="Hubenova Y."/>
            <person name="Hubenova E."/>
            <person name="Manasiev Y."/>
            <person name="Peykov S."/>
            <person name="Mitov M."/>
        </authorList>
    </citation>
    <scope>NUCLEOTIDE SEQUENCE [LARGE SCALE GENOMIC DNA]</scope>
    <source>
        <strain evidence="13 14">YoMME</strain>
    </source>
</reference>
<evidence type="ECO:0000256" key="9">
    <source>
        <dbReference type="HAMAP-Rule" id="MF_00148"/>
    </source>
</evidence>
<dbReference type="SMART" id="SM00986">
    <property type="entry name" value="UDG"/>
    <property type="match status" value="1"/>
</dbReference>
<comment type="similarity">
    <text evidence="3 9 11">Belongs to the uracil-DNA glycosylase (UDG) superfamily. UNG family.</text>
</comment>
<comment type="caution">
    <text evidence="13">The sequence shown here is derived from an EMBL/GenBank/DDBJ whole genome shotgun (WGS) entry which is preliminary data.</text>
</comment>
<protein>
    <recommendedName>
        <fullName evidence="5 9">Uracil-DNA glycosylase</fullName>
        <shortName evidence="9">UDG</shortName>
        <ecNumber evidence="4 9">3.2.2.27</ecNumber>
    </recommendedName>
</protein>
<dbReference type="InterPro" id="IPR018085">
    <property type="entry name" value="Ura-DNA_Glyclase_AS"/>
</dbReference>
<comment type="catalytic activity">
    <reaction evidence="1 9 11">
        <text>Hydrolyzes single-stranded DNA or mismatched double-stranded DNA and polynucleotides, releasing free uracil.</text>
        <dbReference type="EC" id="3.2.2.27"/>
    </reaction>
</comment>
<evidence type="ECO:0000256" key="6">
    <source>
        <dbReference type="ARBA" id="ARBA00022763"/>
    </source>
</evidence>
<evidence type="ECO:0000256" key="11">
    <source>
        <dbReference type="RuleBase" id="RU003780"/>
    </source>
</evidence>
<evidence type="ECO:0000256" key="10">
    <source>
        <dbReference type="PROSITE-ProRule" id="PRU10072"/>
    </source>
</evidence>
<comment type="function">
    <text evidence="2 9 11">Excises uracil residues from the DNA which can arise as a result of misincorporation of dUMP residues by DNA polymerase or due to deamination of cytosine.</text>
</comment>
<keyword evidence="7 9" id="KW-0378">Hydrolase</keyword>
<dbReference type="NCBIfam" id="NF003588">
    <property type="entry name" value="PRK05254.1-1"/>
    <property type="match status" value="1"/>
</dbReference>
<evidence type="ECO:0000313" key="13">
    <source>
        <dbReference type="EMBL" id="MCE5167871.1"/>
    </source>
</evidence>
<comment type="subcellular location">
    <subcellularLocation>
        <location evidence="9">Cytoplasm</location>
    </subcellularLocation>
</comment>
<evidence type="ECO:0000256" key="8">
    <source>
        <dbReference type="ARBA" id="ARBA00023204"/>
    </source>
</evidence>
<dbReference type="PROSITE" id="PS00130">
    <property type="entry name" value="U_DNA_GLYCOSYLASE"/>
    <property type="match status" value="1"/>
</dbReference>
<dbReference type="GO" id="GO:0004844">
    <property type="term" value="F:uracil DNA N-glycosylase activity"/>
    <property type="evidence" value="ECO:0007669"/>
    <property type="project" value="UniProtKB-EC"/>
</dbReference>
<proteinExistence type="inferred from homology"/>
<name>A0ABS8YBZ3_9BACL</name>
<evidence type="ECO:0000256" key="1">
    <source>
        <dbReference type="ARBA" id="ARBA00001400"/>
    </source>
</evidence>
<keyword evidence="9" id="KW-0963">Cytoplasm</keyword>
<dbReference type="RefSeq" id="WP_233695357.1">
    <property type="nucleotide sequence ID" value="NZ_JAJNBZ010000001.1"/>
</dbReference>
<dbReference type="NCBIfam" id="NF003589">
    <property type="entry name" value="PRK05254.1-2"/>
    <property type="match status" value="1"/>
</dbReference>
<keyword evidence="8 9" id="KW-0234">DNA repair</keyword>
<dbReference type="EMBL" id="JAJNBZ010000001">
    <property type="protein sequence ID" value="MCE5167871.1"/>
    <property type="molecule type" value="Genomic_DNA"/>
</dbReference>
<keyword evidence="6 9" id="KW-0227">DNA damage</keyword>
<evidence type="ECO:0000256" key="3">
    <source>
        <dbReference type="ARBA" id="ARBA00008184"/>
    </source>
</evidence>
<feature type="active site" description="Proton acceptor" evidence="9 10">
    <location>
        <position position="65"/>
    </location>
</feature>
<evidence type="ECO:0000256" key="7">
    <source>
        <dbReference type="ARBA" id="ARBA00022801"/>
    </source>
</evidence>
<dbReference type="PANTHER" id="PTHR11264:SF0">
    <property type="entry name" value="URACIL-DNA GLYCOSYLASE"/>
    <property type="match status" value="1"/>
</dbReference>
<dbReference type="InterPro" id="IPR002043">
    <property type="entry name" value="UDG_fam1"/>
</dbReference>
<evidence type="ECO:0000256" key="4">
    <source>
        <dbReference type="ARBA" id="ARBA00012030"/>
    </source>
</evidence>
<dbReference type="SUPFAM" id="SSF52141">
    <property type="entry name" value="Uracil-DNA glycosylase-like"/>
    <property type="match status" value="1"/>
</dbReference>
<evidence type="ECO:0000256" key="5">
    <source>
        <dbReference type="ARBA" id="ARBA00018429"/>
    </source>
</evidence>
<dbReference type="Proteomes" id="UP001199916">
    <property type="component" value="Unassembled WGS sequence"/>
</dbReference>
<dbReference type="HAMAP" id="MF_00148">
    <property type="entry name" value="UDG"/>
    <property type="match status" value="1"/>
</dbReference>
<sequence length="233" mass="26485">MSVLVHNDWAELLHDEVRKPYFKQLWGWLKQEYEQNVVYPPFEHIFSALQYTSYEDTKVVIVGQDPYHGPGQAHGLSFSVQPGVKIPPSLQNMLKESAADVGTTMPDHGYLAPWAKQGVMMLNTALTVYQGQAASHRGKGWEMFTDRVIQLLNERERPVVFVLWGSHAQAKLSMIDANRHGIVKGPHPSPLSAHRGFFGSKPFSKVNTYLRQFGEPEIEWQLPAMEAIRQQSF</sequence>